<sequence length="121" mass="12768">MDLCLVDIDLCLVGLDLCLVDMDLCLVDIDLYLVGLDLCLVGLDLCLVVRGGHSEQQNSSEVAAGGSGLMGPAPWSHPTGSYLPLLRCSDWRLSPEVVVAQQGLKTIANIVLTGSVAGDEE</sequence>
<evidence type="ECO:0000313" key="2">
    <source>
        <dbReference type="Proteomes" id="UP001283361"/>
    </source>
</evidence>
<name>A0AAE0ZFY5_9GAST</name>
<dbReference type="Proteomes" id="UP001283361">
    <property type="component" value="Unassembled WGS sequence"/>
</dbReference>
<protein>
    <submittedName>
        <fullName evidence="1">Uncharacterized protein</fullName>
    </submittedName>
</protein>
<dbReference type="AlphaFoldDB" id="A0AAE0ZFY5"/>
<dbReference type="EMBL" id="JAWDGP010004021">
    <property type="protein sequence ID" value="KAK3768714.1"/>
    <property type="molecule type" value="Genomic_DNA"/>
</dbReference>
<gene>
    <name evidence="1" type="ORF">RRG08_025958</name>
</gene>
<accession>A0AAE0ZFY5</accession>
<reference evidence="1" key="1">
    <citation type="journal article" date="2023" name="G3 (Bethesda)">
        <title>A reference genome for the long-term kleptoplast-retaining sea slug Elysia crispata morphotype clarki.</title>
        <authorList>
            <person name="Eastman K.E."/>
            <person name="Pendleton A.L."/>
            <person name="Shaikh M.A."/>
            <person name="Suttiyut T."/>
            <person name="Ogas R."/>
            <person name="Tomko P."/>
            <person name="Gavelis G."/>
            <person name="Widhalm J.R."/>
            <person name="Wisecaver J.H."/>
        </authorList>
    </citation>
    <scope>NUCLEOTIDE SEQUENCE</scope>
    <source>
        <strain evidence="1">ECLA1</strain>
    </source>
</reference>
<evidence type="ECO:0000313" key="1">
    <source>
        <dbReference type="EMBL" id="KAK3768714.1"/>
    </source>
</evidence>
<comment type="caution">
    <text evidence="1">The sequence shown here is derived from an EMBL/GenBank/DDBJ whole genome shotgun (WGS) entry which is preliminary data.</text>
</comment>
<organism evidence="1 2">
    <name type="scientific">Elysia crispata</name>
    <name type="common">lettuce slug</name>
    <dbReference type="NCBI Taxonomy" id="231223"/>
    <lineage>
        <taxon>Eukaryota</taxon>
        <taxon>Metazoa</taxon>
        <taxon>Spiralia</taxon>
        <taxon>Lophotrochozoa</taxon>
        <taxon>Mollusca</taxon>
        <taxon>Gastropoda</taxon>
        <taxon>Heterobranchia</taxon>
        <taxon>Euthyneura</taxon>
        <taxon>Panpulmonata</taxon>
        <taxon>Sacoglossa</taxon>
        <taxon>Placobranchoidea</taxon>
        <taxon>Plakobranchidae</taxon>
        <taxon>Elysia</taxon>
    </lineage>
</organism>
<proteinExistence type="predicted"/>
<keyword evidence="2" id="KW-1185">Reference proteome</keyword>